<dbReference type="Pfam" id="PF00582">
    <property type="entry name" value="Usp"/>
    <property type="match status" value="1"/>
</dbReference>
<dbReference type="SUPFAM" id="SSF52402">
    <property type="entry name" value="Adenine nucleotide alpha hydrolases-like"/>
    <property type="match status" value="2"/>
</dbReference>
<dbReference type="InterPro" id="IPR006016">
    <property type="entry name" value="UspA"/>
</dbReference>
<gene>
    <name evidence="3" type="ORF">IAC47_07505</name>
</gene>
<reference evidence="3" key="1">
    <citation type="journal article" date="2021" name="PeerJ">
        <title>Extensive microbial diversity within the chicken gut microbiome revealed by metagenomics and culture.</title>
        <authorList>
            <person name="Gilroy R."/>
            <person name="Ravi A."/>
            <person name="Getino M."/>
            <person name="Pursley I."/>
            <person name="Horton D.L."/>
            <person name="Alikhan N.F."/>
            <person name="Baker D."/>
            <person name="Gharbi K."/>
            <person name="Hall N."/>
            <person name="Watson M."/>
            <person name="Adriaenssens E.M."/>
            <person name="Foster-Nyarko E."/>
            <person name="Jarju S."/>
            <person name="Secka A."/>
            <person name="Antonio M."/>
            <person name="Oren A."/>
            <person name="Chaudhuri R.R."/>
            <person name="La Ragione R."/>
            <person name="Hildebrand F."/>
            <person name="Pallen M.J."/>
        </authorList>
    </citation>
    <scope>NUCLEOTIDE SEQUENCE</scope>
    <source>
        <strain evidence="3">Gambia16-930</strain>
    </source>
</reference>
<organism evidence="3 4">
    <name type="scientific">Candidatus Onthomorpha intestinigallinarum</name>
    <dbReference type="NCBI Taxonomy" id="2840880"/>
    <lineage>
        <taxon>Bacteria</taxon>
        <taxon>Pseudomonadati</taxon>
        <taxon>Bacteroidota</taxon>
        <taxon>Bacteroidia</taxon>
        <taxon>Bacteroidales</taxon>
        <taxon>Candidatus Onthomorpha</taxon>
    </lineage>
</organism>
<evidence type="ECO:0000256" key="1">
    <source>
        <dbReference type="ARBA" id="ARBA00008791"/>
    </source>
</evidence>
<dbReference type="AlphaFoldDB" id="A0A9D1UHI5"/>
<evidence type="ECO:0000313" key="4">
    <source>
        <dbReference type="Proteomes" id="UP000824267"/>
    </source>
</evidence>
<reference evidence="3" key="2">
    <citation type="submission" date="2021-04" db="EMBL/GenBank/DDBJ databases">
        <authorList>
            <person name="Gilroy R."/>
        </authorList>
    </citation>
    <scope>NUCLEOTIDE SEQUENCE</scope>
    <source>
        <strain evidence="3">Gambia16-930</strain>
    </source>
</reference>
<sequence length="286" mass="32362">MGLYEKILVITDFNDFSLNVCLKFSKYLFNDNSEVELLHVIEESGFISKLFSSRDEDLENCVKARLPLVGKNISEIYGVDIKTNLRKGRITKEINDFCQENAIDLVIMATANVSDKSIGANTHRLIRTATVPLLVLSVDLDPRPIRNILIPIELYLSSRQKVADAVAWAKHFGARITIISGVWDSDKETKFKVKQISNNTKEFIESKGIECELVMLDGLETGKDFAEETVEYMNNPKNEVDIVMVMGRDESTEFSIDSRSQDVVRYAKIPVLCVPLRKTGMNARFL</sequence>
<comment type="similarity">
    <text evidence="1">Belongs to the universal stress protein A family.</text>
</comment>
<dbReference type="PANTHER" id="PTHR46268">
    <property type="entry name" value="STRESS RESPONSE PROTEIN NHAX"/>
    <property type="match status" value="1"/>
</dbReference>
<evidence type="ECO:0000259" key="2">
    <source>
        <dbReference type="Pfam" id="PF00582"/>
    </source>
</evidence>
<feature type="domain" description="UspA" evidence="2">
    <location>
        <begin position="4"/>
        <end position="136"/>
    </location>
</feature>
<name>A0A9D1UHI5_9BACT</name>
<comment type="caution">
    <text evidence="3">The sequence shown here is derived from an EMBL/GenBank/DDBJ whole genome shotgun (WGS) entry which is preliminary data.</text>
</comment>
<dbReference type="EMBL" id="DXGG01000235">
    <property type="protein sequence ID" value="HIW88094.1"/>
    <property type="molecule type" value="Genomic_DNA"/>
</dbReference>
<evidence type="ECO:0000313" key="3">
    <source>
        <dbReference type="EMBL" id="HIW88094.1"/>
    </source>
</evidence>
<dbReference type="Gene3D" id="3.40.50.12370">
    <property type="match status" value="1"/>
</dbReference>
<protein>
    <submittedName>
        <fullName evidence="3">Universal stress protein</fullName>
    </submittedName>
</protein>
<dbReference type="CDD" id="cd00293">
    <property type="entry name" value="USP-like"/>
    <property type="match status" value="2"/>
</dbReference>
<dbReference type="Proteomes" id="UP000824267">
    <property type="component" value="Unassembled WGS sequence"/>
</dbReference>
<proteinExistence type="inferred from homology"/>
<dbReference type="PANTHER" id="PTHR46268:SF22">
    <property type="entry name" value="SENSOR PROTEIN KDPD-RELATED"/>
    <property type="match status" value="1"/>
</dbReference>
<accession>A0A9D1UHI5</accession>